<dbReference type="Proteomes" id="UP000642070">
    <property type="component" value="Unassembled WGS sequence"/>
</dbReference>
<dbReference type="RefSeq" id="WP_190253594.1">
    <property type="nucleotide sequence ID" value="NZ_BMPI01000035.1"/>
</dbReference>
<evidence type="ECO:0000313" key="2">
    <source>
        <dbReference type="Proteomes" id="UP000642070"/>
    </source>
</evidence>
<organism evidence="1 2">
    <name type="scientific">Dactylosporangium sucinum</name>
    <dbReference type="NCBI Taxonomy" id="1424081"/>
    <lineage>
        <taxon>Bacteria</taxon>
        <taxon>Bacillati</taxon>
        <taxon>Actinomycetota</taxon>
        <taxon>Actinomycetes</taxon>
        <taxon>Micromonosporales</taxon>
        <taxon>Micromonosporaceae</taxon>
        <taxon>Dactylosporangium</taxon>
    </lineage>
</organism>
<comment type="caution">
    <text evidence="1">The sequence shown here is derived from an EMBL/GenBank/DDBJ whole genome shotgun (WGS) entry which is preliminary data.</text>
</comment>
<proteinExistence type="predicted"/>
<gene>
    <name evidence="1" type="ORF">GCM10007977_062800</name>
</gene>
<accession>A0A917X205</accession>
<keyword evidence="2" id="KW-1185">Reference proteome</keyword>
<dbReference type="EMBL" id="BMPI01000035">
    <property type="protein sequence ID" value="GGM52658.1"/>
    <property type="molecule type" value="Genomic_DNA"/>
</dbReference>
<protein>
    <submittedName>
        <fullName evidence="1">Uncharacterized protein</fullName>
    </submittedName>
</protein>
<dbReference type="AlphaFoldDB" id="A0A917X205"/>
<evidence type="ECO:0000313" key="1">
    <source>
        <dbReference type="EMBL" id="GGM52658.1"/>
    </source>
</evidence>
<sequence>MTPETMPCGKPIVTSLVEQAGGNYGLITLPAVVDSSGREVSGAAVWCLDHDGWHDVTADQLEAYRAVTG</sequence>
<name>A0A917X205_9ACTN</name>
<reference evidence="1" key="2">
    <citation type="submission" date="2020-09" db="EMBL/GenBank/DDBJ databases">
        <authorList>
            <person name="Sun Q."/>
            <person name="Ohkuma M."/>
        </authorList>
    </citation>
    <scope>NUCLEOTIDE SEQUENCE</scope>
    <source>
        <strain evidence="1">JCM 19831</strain>
    </source>
</reference>
<reference evidence="1" key="1">
    <citation type="journal article" date="2014" name="Int. J. Syst. Evol. Microbiol.">
        <title>Complete genome sequence of Corynebacterium casei LMG S-19264T (=DSM 44701T), isolated from a smear-ripened cheese.</title>
        <authorList>
            <consortium name="US DOE Joint Genome Institute (JGI-PGF)"/>
            <person name="Walter F."/>
            <person name="Albersmeier A."/>
            <person name="Kalinowski J."/>
            <person name="Ruckert C."/>
        </authorList>
    </citation>
    <scope>NUCLEOTIDE SEQUENCE</scope>
    <source>
        <strain evidence="1">JCM 19831</strain>
    </source>
</reference>